<keyword evidence="6" id="KW-1015">Disulfide bond</keyword>
<dbReference type="GO" id="GO:0009055">
    <property type="term" value="F:electron transfer activity"/>
    <property type="evidence" value="ECO:0007669"/>
    <property type="project" value="InterPro"/>
</dbReference>
<reference evidence="12 13" key="1">
    <citation type="submission" date="2024-01" db="EMBL/GenBank/DDBJ databases">
        <title>The complete chloroplast genome sequence of Lithospermum erythrorhizon: insights into the phylogenetic relationship among Boraginaceae species and the maternal lineages of purple gromwells.</title>
        <authorList>
            <person name="Okada T."/>
            <person name="Watanabe K."/>
        </authorList>
    </citation>
    <scope>NUCLEOTIDE SEQUENCE [LARGE SCALE GENOMIC DNA]</scope>
</reference>
<dbReference type="PANTHER" id="PTHR33021:SF197">
    <property type="entry name" value="EARLY NODULIN-LIKE PROTEIN 13"/>
    <property type="match status" value="1"/>
</dbReference>
<dbReference type="CDD" id="cd11019">
    <property type="entry name" value="OsENODL1_like"/>
    <property type="match status" value="1"/>
</dbReference>
<evidence type="ECO:0000256" key="10">
    <source>
        <dbReference type="SAM" id="SignalP"/>
    </source>
</evidence>
<dbReference type="GO" id="GO:0098552">
    <property type="term" value="C:side of membrane"/>
    <property type="evidence" value="ECO:0007669"/>
    <property type="project" value="UniProtKB-KW"/>
</dbReference>
<organism evidence="12 13">
    <name type="scientific">Lithospermum erythrorhizon</name>
    <name type="common">Purple gromwell</name>
    <name type="synonym">Lithospermum officinale var. erythrorhizon</name>
    <dbReference type="NCBI Taxonomy" id="34254"/>
    <lineage>
        <taxon>Eukaryota</taxon>
        <taxon>Viridiplantae</taxon>
        <taxon>Streptophyta</taxon>
        <taxon>Embryophyta</taxon>
        <taxon>Tracheophyta</taxon>
        <taxon>Spermatophyta</taxon>
        <taxon>Magnoliopsida</taxon>
        <taxon>eudicotyledons</taxon>
        <taxon>Gunneridae</taxon>
        <taxon>Pentapetalae</taxon>
        <taxon>asterids</taxon>
        <taxon>lamiids</taxon>
        <taxon>Boraginales</taxon>
        <taxon>Boraginaceae</taxon>
        <taxon>Boraginoideae</taxon>
        <taxon>Lithospermeae</taxon>
        <taxon>Lithospermum</taxon>
    </lineage>
</organism>
<evidence type="ECO:0000256" key="9">
    <source>
        <dbReference type="ARBA" id="ARBA00035011"/>
    </source>
</evidence>
<evidence type="ECO:0000313" key="12">
    <source>
        <dbReference type="EMBL" id="GAA0172124.1"/>
    </source>
</evidence>
<dbReference type="Pfam" id="PF02298">
    <property type="entry name" value="Cu_bind_like"/>
    <property type="match status" value="1"/>
</dbReference>
<dbReference type="InterPro" id="IPR039391">
    <property type="entry name" value="Phytocyanin-like"/>
</dbReference>
<evidence type="ECO:0000256" key="1">
    <source>
        <dbReference type="ARBA" id="ARBA00004609"/>
    </source>
</evidence>
<evidence type="ECO:0000256" key="8">
    <source>
        <dbReference type="ARBA" id="ARBA00023288"/>
    </source>
</evidence>
<evidence type="ECO:0000256" key="5">
    <source>
        <dbReference type="ARBA" id="ARBA00023136"/>
    </source>
</evidence>
<dbReference type="FunFam" id="2.60.40.420:FF:000010">
    <property type="entry name" value="Early nodulin-like protein 1"/>
    <property type="match status" value="1"/>
</dbReference>
<dbReference type="InterPro" id="IPR008972">
    <property type="entry name" value="Cupredoxin"/>
</dbReference>
<name>A0AAV3R6X2_LITER</name>
<dbReference type="SUPFAM" id="SSF49503">
    <property type="entry name" value="Cupredoxins"/>
    <property type="match status" value="1"/>
</dbReference>
<evidence type="ECO:0000259" key="11">
    <source>
        <dbReference type="PROSITE" id="PS51485"/>
    </source>
</evidence>
<keyword evidence="3" id="KW-0336">GPI-anchor</keyword>
<keyword evidence="5" id="KW-0472">Membrane</keyword>
<gene>
    <name evidence="12" type="ORF">LIER_26016</name>
</gene>
<dbReference type="InterPro" id="IPR041846">
    <property type="entry name" value="ENL_dom"/>
</dbReference>
<evidence type="ECO:0000256" key="6">
    <source>
        <dbReference type="ARBA" id="ARBA00023157"/>
    </source>
</evidence>
<dbReference type="GO" id="GO:0005886">
    <property type="term" value="C:plasma membrane"/>
    <property type="evidence" value="ECO:0007669"/>
    <property type="project" value="UniProtKB-SubCell"/>
</dbReference>
<comment type="caution">
    <text evidence="12">The sequence shown here is derived from an EMBL/GenBank/DDBJ whole genome shotgun (WGS) entry which is preliminary data.</text>
</comment>
<feature type="domain" description="Phytocyanin" evidence="11">
    <location>
        <begin position="27"/>
        <end position="132"/>
    </location>
</feature>
<dbReference type="Proteomes" id="UP001454036">
    <property type="component" value="Unassembled WGS sequence"/>
</dbReference>
<comment type="subcellular location">
    <subcellularLocation>
        <location evidence="1">Cell membrane</location>
        <topology evidence="1">Lipid-anchor</topology>
        <topology evidence="1">GPI-anchor</topology>
    </subcellularLocation>
</comment>
<evidence type="ECO:0000256" key="7">
    <source>
        <dbReference type="ARBA" id="ARBA00023180"/>
    </source>
</evidence>
<feature type="signal peptide" evidence="10">
    <location>
        <begin position="1"/>
        <end position="26"/>
    </location>
</feature>
<dbReference type="EMBL" id="BAABME010007972">
    <property type="protein sequence ID" value="GAA0172124.1"/>
    <property type="molecule type" value="Genomic_DNA"/>
</dbReference>
<accession>A0AAV3R6X2</accession>
<dbReference type="Gene3D" id="2.60.40.420">
    <property type="entry name" value="Cupredoxins - blue copper proteins"/>
    <property type="match status" value="1"/>
</dbReference>
<dbReference type="PROSITE" id="PS51485">
    <property type="entry name" value="PHYTOCYANIN"/>
    <property type="match status" value="1"/>
</dbReference>
<keyword evidence="2" id="KW-1003">Cell membrane</keyword>
<evidence type="ECO:0000313" key="13">
    <source>
        <dbReference type="Proteomes" id="UP001454036"/>
    </source>
</evidence>
<protein>
    <recommendedName>
        <fullName evidence="11">Phytocyanin domain-containing protein</fullName>
    </recommendedName>
</protein>
<keyword evidence="4 10" id="KW-0732">Signal</keyword>
<dbReference type="AlphaFoldDB" id="A0AAV3R6X2"/>
<sequence>MTTSFTRGFGASLMVVLIALVSFSEARQHLVGGNKNPWKIPHSKHHDSFNRWASLTRFLIGDSLVFKYDGSKDSVLQVHKENYMTCNTSSPIASHNDGNTEVKLDHSGPYYFISGANGHCNKGQKIIIVVLAERHARVVLGASPAPSPYAHHQHQAPTIAPAMAPASNAALLKGTLVATFALGVVSFLLM</sequence>
<feature type="chain" id="PRO_5043842333" description="Phytocyanin domain-containing protein" evidence="10">
    <location>
        <begin position="27"/>
        <end position="190"/>
    </location>
</feature>
<comment type="similarity">
    <text evidence="9">Belongs to the early nodulin-like (ENODL) family.</text>
</comment>
<keyword evidence="8" id="KW-0449">Lipoprotein</keyword>
<evidence type="ECO:0000256" key="2">
    <source>
        <dbReference type="ARBA" id="ARBA00022475"/>
    </source>
</evidence>
<dbReference type="InterPro" id="IPR003245">
    <property type="entry name" value="Phytocyanin_dom"/>
</dbReference>
<keyword evidence="13" id="KW-1185">Reference proteome</keyword>
<keyword evidence="7" id="KW-0325">Glycoprotein</keyword>
<proteinExistence type="inferred from homology"/>
<evidence type="ECO:0000256" key="4">
    <source>
        <dbReference type="ARBA" id="ARBA00022729"/>
    </source>
</evidence>
<evidence type="ECO:0000256" key="3">
    <source>
        <dbReference type="ARBA" id="ARBA00022622"/>
    </source>
</evidence>
<dbReference type="PANTHER" id="PTHR33021">
    <property type="entry name" value="BLUE COPPER PROTEIN"/>
    <property type="match status" value="1"/>
</dbReference>